<feature type="compositionally biased region" description="Basic residues" evidence="1">
    <location>
        <begin position="23"/>
        <end position="36"/>
    </location>
</feature>
<keyword evidence="3" id="KW-1185">Reference proteome</keyword>
<protein>
    <submittedName>
        <fullName evidence="2">Uncharacterized protein</fullName>
    </submittedName>
</protein>
<proteinExistence type="predicted"/>
<name>A0ABY4ZY79_9CAUL</name>
<evidence type="ECO:0000313" key="2">
    <source>
        <dbReference type="EMBL" id="USQ97450.1"/>
    </source>
</evidence>
<feature type="compositionally biased region" description="Basic and acidic residues" evidence="1">
    <location>
        <begin position="1"/>
        <end position="16"/>
    </location>
</feature>
<reference evidence="2 3" key="1">
    <citation type="submission" date="2022-04" db="EMBL/GenBank/DDBJ databases">
        <title>Genome sequence of soybean root-associated Caulobacter segnis RL271.</title>
        <authorList>
            <person name="Longley R."/>
            <person name="Bonito G."/>
            <person name="Trigodet F."/>
            <person name="Crosson S."/>
            <person name="Fiebig A."/>
        </authorList>
    </citation>
    <scope>NUCLEOTIDE SEQUENCE [LARGE SCALE GENOMIC DNA]</scope>
    <source>
        <strain evidence="2 3">RL271</strain>
    </source>
</reference>
<dbReference type="Proteomes" id="UP001057520">
    <property type="component" value="Chromosome"/>
</dbReference>
<evidence type="ECO:0000256" key="1">
    <source>
        <dbReference type="SAM" id="MobiDB-lite"/>
    </source>
</evidence>
<sequence length="62" mass="6581">MTDKIDAPAPKDKDGETPMQRALRLKKAAQGKHGHGPKASSGKVERASAAAPTGKSKPWMTR</sequence>
<dbReference type="EMBL" id="CP096040">
    <property type="protein sequence ID" value="USQ97450.1"/>
    <property type="molecule type" value="Genomic_DNA"/>
</dbReference>
<accession>A0ABY4ZY79</accession>
<feature type="region of interest" description="Disordered" evidence="1">
    <location>
        <begin position="1"/>
        <end position="62"/>
    </location>
</feature>
<evidence type="ECO:0000313" key="3">
    <source>
        <dbReference type="Proteomes" id="UP001057520"/>
    </source>
</evidence>
<organism evidence="2 3">
    <name type="scientific">Caulobacter segnis</name>
    <dbReference type="NCBI Taxonomy" id="88688"/>
    <lineage>
        <taxon>Bacteria</taxon>
        <taxon>Pseudomonadati</taxon>
        <taxon>Pseudomonadota</taxon>
        <taxon>Alphaproteobacteria</taxon>
        <taxon>Caulobacterales</taxon>
        <taxon>Caulobacteraceae</taxon>
        <taxon>Caulobacter</taxon>
    </lineage>
</organism>
<gene>
    <name evidence="2" type="ORF">MZV50_07885</name>
</gene>